<protein>
    <submittedName>
        <fullName evidence="1">Uncharacterized protein</fullName>
    </submittedName>
</protein>
<proteinExistence type="predicted"/>
<keyword evidence="2" id="KW-1185">Reference proteome</keyword>
<evidence type="ECO:0000313" key="2">
    <source>
        <dbReference type="Proteomes" id="UP000829447"/>
    </source>
</evidence>
<reference evidence="1 2" key="1">
    <citation type="journal article" date="2022" name="bioRxiv">
        <title>An ancient truncated duplication of the anti-Mullerian hormone receptor type 2 gene is a potential conserved master sex determinant in the Pangasiidae catfish family.</title>
        <authorList>
            <person name="Wen M."/>
            <person name="Pan Q."/>
            <person name="Jouanno E."/>
            <person name="Montfort J."/>
            <person name="Zahm M."/>
            <person name="Cabau C."/>
            <person name="Klopp C."/>
            <person name="Iampietro C."/>
            <person name="Roques C."/>
            <person name="Bouchez O."/>
            <person name="Castinel A."/>
            <person name="Donnadieu C."/>
            <person name="Parrinello H."/>
            <person name="Poncet C."/>
            <person name="Belmonte E."/>
            <person name="Gautier V."/>
            <person name="Avarre J.-C."/>
            <person name="Dugue R."/>
            <person name="Gustiano R."/>
            <person name="Ha T.T.T."/>
            <person name="Campet M."/>
            <person name="Sriphairoj K."/>
            <person name="Ribolli J."/>
            <person name="de Almeida F.L."/>
            <person name="Desvignes T."/>
            <person name="Postlethwait J.H."/>
            <person name="Bucao C.F."/>
            <person name="Robinson-Rechavi M."/>
            <person name="Bobe J."/>
            <person name="Herpin A."/>
            <person name="Guiguen Y."/>
        </authorList>
    </citation>
    <scope>NUCLEOTIDE SEQUENCE [LARGE SCALE GENOMIC DNA]</scope>
    <source>
        <strain evidence="1">YG-Dec2019</strain>
    </source>
</reference>
<comment type="caution">
    <text evidence="1">The sequence shown here is derived from an EMBL/GenBank/DDBJ whole genome shotgun (WGS) entry which is preliminary data.</text>
</comment>
<name>A0ACC5WJ35_PANGG</name>
<dbReference type="EMBL" id="CM040459">
    <property type="protein sequence ID" value="MCI4378860.1"/>
    <property type="molecule type" value="Genomic_DNA"/>
</dbReference>
<sequence length="385" mass="42333">MTVLTGETLDYTSTDCGIKEEGYAALVKALKSNPSSHLKELDLRGNDPGESGVKLLTDLLQYRNNKLTLRLLKSTEAVEAYRSLTNIVGENPLLHKELDLSNKTPDKVKVNQLSALLQDPHYRLQKLTLYKEGSITENDCANLTSALVVNPSHLTELNLNGNKPGESGLRNLCDFLENPKCKLQKLQLKNSVNEKSWADLASALCRNPSHIRELDLRGCELGDSGMEKLCDLLEIQECKLETLRLNKCNITDEDCAALTAALRSNSSLKVLDLRENKLKDSVTKQLSEILKRSGGHLIHDLSTFLQSKVKLGGKKHDRETSEPKSSTVQEEQKQGEMQYTQLGGSSVDSNTGSSVDEFSSQQNQGSSGTVTDDNITETQTAGTSV</sequence>
<dbReference type="Proteomes" id="UP000829447">
    <property type="component" value="Linkage Group LG6"/>
</dbReference>
<accession>A0ACC5WJ35</accession>
<organism evidence="1 2">
    <name type="scientific">Pangasianodon gigas</name>
    <name type="common">Mekong giant catfish</name>
    <name type="synonym">Pangasius gigas</name>
    <dbReference type="NCBI Taxonomy" id="30993"/>
    <lineage>
        <taxon>Eukaryota</taxon>
        <taxon>Metazoa</taxon>
        <taxon>Chordata</taxon>
        <taxon>Craniata</taxon>
        <taxon>Vertebrata</taxon>
        <taxon>Euteleostomi</taxon>
        <taxon>Actinopterygii</taxon>
        <taxon>Neopterygii</taxon>
        <taxon>Teleostei</taxon>
        <taxon>Ostariophysi</taxon>
        <taxon>Siluriformes</taxon>
        <taxon>Pangasiidae</taxon>
        <taxon>Pangasianodon</taxon>
    </lineage>
</organism>
<evidence type="ECO:0000313" key="1">
    <source>
        <dbReference type="EMBL" id="MCI4378860.1"/>
    </source>
</evidence>
<gene>
    <name evidence="1" type="ORF">PGIGA_G00221190</name>
</gene>